<feature type="transmembrane region" description="Helical" evidence="6">
    <location>
        <begin position="354"/>
        <end position="371"/>
    </location>
</feature>
<comment type="subcellular location">
    <subcellularLocation>
        <location evidence="1">Membrane</location>
        <topology evidence="1">Multi-pass membrane protein</topology>
    </subcellularLocation>
</comment>
<dbReference type="PROSITE" id="PS01271">
    <property type="entry name" value="NA_SULFATE"/>
    <property type="match status" value="1"/>
</dbReference>
<feature type="transmembrane region" description="Helical" evidence="6">
    <location>
        <begin position="42"/>
        <end position="68"/>
    </location>
</feature>
<feature type="transmembrane region" description="Helical" evidence="6">
    <location>
        <begin position="12"/>
        <end position="30"/>
    </location>
</feature>
<gene>
    <name evidence="7" type="ORF">IHV77_03535</name>
</gene>
<keyword evidence="5 6" id="KW-0472">Membrane</keyword>
<evidence type="ECO:0000313" key="7">
    <source>
        <dbReference type="EMBL" id="QPB43190.1"/>
    </source>
</evidence>
<dbReference type="PANTHER" id="PTHR10283:SF82">
    <property type="entry name" value="SOLUTE CARRIER FAMILY 13 MEMBER 2"/>
    <property type="match status" value="1"/>
</dbReference>
<feature type="transmembrane region" description="Helical" evidence="6">
    <location>
        <begin position="401"/>
        <end position="418"/>
    </location>
</feature>
<feature type="transmembrane region" description="Helical" evidence="6">
    <location>
        <begin position="169"/>
        <end position="188"/>
    </location>
</feature>
<proteinExistence type="predicted"/>
<organism evidence="7 8">
    <name type="scientific">Rodentibacter haemolyticus</name>
    <dbReference type="NCBI Taxonomy" id="2778911"/>
    <lineage>
        <taxon>Bacteria</taxon>
        <taxon>Pseudomonadati</taxon>
        <taxon>Pseudomonadota</taxon>
        <taxon>Gammaproteobacteria</taxon>
        <taxon>Pasteurellales</taxon>
        <taxon>Pasteurellaceae</taxon>
        <taxon>Rodentibacter</taxon>
    </lineage>
</organism>
<accession>A0ABX6UYK7</accession>
<evidence type="ECO:0000256" key="5">
    <source>
        <dbReference type="ARBA" id="ARBA00023136"/>
    </source>
</evidence>
<keyword evidence="2" id="KW-0813">Transport</keyword>
<dbReference type="Proteomes" id="UP000663069">
    <property type="component" value="Chromosome"/>
</dbReference>
<keyword evidence="8" id="KW-1185">Reference proteome</keyword>
<name>A0ABX6UYK7_9PAST</name>
<protein>
    <submittedName>
        <fullName evidence="7">DASS family sodium-coupled anion symporter</fullName>
    </submittedName>
</protein>
<dbReference type="EMBL" id="CP063056">
    <property type="protein sequence ID" value="QPB43190.1"/>
    <property type="molecule type" value="Genomic_DNA"/>
</dbReference>
<evidence type="ECO:0000256" key="2">
    <source>
        <dbReference type="ARBA" id="ARBA00022448"/>
    </source>
</evidence>
<feature type="transmembrane region" description="Helical" evidence="6">
    <location>
        <begin position="439"/>
        <end position="459"/>
    </location>
</feature>
<evidence type="ECO:0000256" key="3">
    <source>
        <dbReference type="ARBA" id="ARBA00022692"/>
    </source>
</evidence>
<evidence type="ECO:0000256" key="4">
    <source>
        <dbReference type="ARBA" id="ARBA00022989"/>
    </source>
</evidence>
<keyword evidence="4 6" id="KW-1133">Transmembrane helix</keyword>
<dbReference type="InterPro" id="IPR001898">
    <property type="entry name" value="SLC13A/DASS"/>
</dbReference>
<feature type="transmembrane region" description="Helical" evidence="6">
    <location>
        <begin position="252"/>
        <end position="269"/>
    </location>
</feature>
<dbReference type="RefSeq" id="WP_194812764.1">
    <property type="nucleotide sequence ID" value="NZ_CP063056.1"/>
</dbReference>
<dbReference type="Pfam" id="PF00939">
    <property type="entry name" value="Na_sulph_symp"/>
    <property type="match status" value="1"/>
</dbReference>
<dbReference type="InterPro" id="IPR031312">
    <property type="entry name" value="Na/sul_symport_CS"/>
</dbReference>
<evidence type="ECO:0000256" key="6">
    <source>
        <dbReference type="SAM" id="Phobius"/>
    </source>
</evidence>
<feature type="transmembrane region" description="Helical" evidence="6">
    <location>
        <begin position="378"/>
        <end position="395"/>
    </location>
</feature>
<evidence type="ECO:0000256" key="1">
    <source>
        <dbReference type="ARBA" id="ARBA00004141"/>
    </source>
</evidence>
<dbReference type="CDD" id="cd01115">
    <property type="entry name" value="SLC13_permease"/>
    <property type="match status" value="1"/>
</dbReference>
<feature type="transmembrane region" description="Helical" evidence="6">
    <location>
        <begin position="316"/>
        <end position="334"/>
    </location>
</feature>
<feature type="transmembrane region" description="Helical" evidence="6">
    <location>
        <begin position="114"/>
        <end position="132"/>
    </location>
</feature>
<evidence type="ECO:0000313" key="8">
    <source>
        <dbReference type="Proteomes" id="UP000663069"/>
    </source>
</evidence>
<dbReference type="NCBIfam" id="TIGR00785">
    <property type="entry name" value="dass"/>
    <property type="match status" value="1"/>
</dbReference>
<reference evidence="7 8" key="1">
    <citation type="submission" date="2020-10" db="EMBL/GenBank/DDBJ databases">
        <title>Genome Sequencing of Rodentibacter spp. strain DSM111151.</title>
        <authorList>
            <person name="Benga L."/>
            <person name="Lautwein T."/>
        </authorList>
    </citation>
    <scope>NUCLEOTIDE SEQUENCE [LARGE SCALE GENOMIC DNA]</scope>
    <source>
        <strain evidence="7 8">DSM 111151</strain>
    </source>
</reference>
<feature type="transmembrane region" description="Helical" evidence="6">
    <location>
        <begin position="289"/>
        <end position="309"/>
    </location>
</feature>
<feature type="transmembrane region" description="Helical" evidence="6">
    <location>
        <begin position="208"/>
        <end position="231"/>
    </location>
</feature>
<keyword evidence="3 6" id="KW-0812">Transmembrane</keyword>
<sequence>MNTTSSGKSHKNSIIFLADIVLFFVLLKFLPFASKENAGLALLGFIAVLWLSEALHVTITALLVPLLAISLDLVTTKQALAAFSDPTIFLFFGGFALATALHMQKLDKMIANKIMALAKGNLLIAVIYLFLITAFLSMWMSNTATAAMMLPLAMGILSQMDREKEHNTYVFVLLGIAYSASIGGMGTLVGSPPNAIVASNLHLSFSDWLWYGLPIMIILLPLMIGTLWIVFKPKLNVHFEQSFEKIEMNSQRILTLVIFIFIAFCWVFSSKINPFFSGLLGLQKNIASFDSVVALFAAIIICATGVATWKQIQENTDWGVLMLFGGGLTLSAVLKDSGASKILADGIVFLVQGQHYYLIGLLVATFIIFLTEFTSNTASAALLVPIFISIAQSLGIPEIGLALIIGLGASCAFMLPVATPPNAIVFGSGEIKQSEMVKAGFVLNIVCVFVIATFGYLFWLS</sequence>
<feature type="transmembrane region" description="Helical" evidence="6">
    <location>
        <begin position="80"/>
        <end position="102"/>
    </location>
</feature>
<dbReference type="PANTHER" id="PTHR10283">
    <property type="entry name" value="SOLUTE CARRIER FAMILY 13 MEMBER"/>
    <property type="match status" value="1"/>
</dbReference>